<evidence type="ECO:0000313" key="8">
    <source>
        <dbReference type="EMBL" id="OXU25178.1"/>
    </source>
</evidence>
<protein>
    <recommendedName>
        <fullName evidence="7">Saposin A-type domain-containing protein</fullName>
    </recommendedName>
</protein>
<dbReference type="Pfam" id="PF02199">
    <property type="entry name" value="SapA"/>
    <property type="match status" value="1"/>
</dbReference>
<evidence type="ECO:0000256" key="5">
    <source>
        <dbReference type="ARBA" id="ARBA00023180"/>
    </source>
</evidence>
<evidence type="ECO:0000259" key="7">
    <source>
        <dbReference type="PROSITE" id="PS51110"/>
    </source>
</evidence>
<accession>A0A232F3X1</accession>
<keyword evidence="5" id="KW-0325">Glycoprotein</keyword>
<sequence>MNASAKQFLLLVVCCVAMTVALAMPQQSDSAQLFREVRQVPRALGASQCAWGPSYWCSSPQATVECNAHAYCSTHMMINWP</sequence>
<dbReference type="GO" id="GO:0005576">
    <property type="term" value="C:extracellular region"/>
    <property type="evidence" value="ECO:0007669"/>
    <property type="project" value="UniProtKB-SubCell"/>
</dbReference>
<evidence type="ECO:0000313" key="9">
    <source>
        <dbReference type="Proteomes" id="UP000215335"/>
    </source>
</evidence>
<evidence type="ECO:0000256" key="6">
    <source>
        <dbReference type="SAM" id="SignalP"/>
    </source>
</evidence>
<evidence type="ECO:0000256" key="3">
    <source>
        <dbReference type="ARBA" id="ARBA00022729"/>
    </source>
</evidence>
<dbReference type="EMBL" id="NNAY01001089">
    <property type="protein sequence ID" value="OXU25178.1"/>
    <property type="molecule type" value="Genomic_DNA"/>
</dbReference>
<organism evidence="8 9">
    <name type="scientific">Trichomalopsis sarcophagae</name>
    <dbReference type="NCBI Taxonomy" id="543379"/>
    <lineage>
        <taxon>Eukaryota</taxon>
        <taxon>Metazoa</taxon>
        <taxon>Ecdysozoa</taxon>
        <taxon>Arthropoda</taxon>
        <taxon>Hexapoda</taxon>
        <taxon>Insecta</taxon>
        <taxon>Pterygota</taxon>
        <taxon>Neoptera</taxon>
        <taxon>Endopterygota</taxon>
        <taxon>Hymenoptera</taxon>
        <taxon>Apocrita</taxon>
        <taxon>Proctotrupomorpha</taxon>
        <taxon>Chalcidoidea</taxon>
        <taxon>Pteromalidae</taxon>
        <taxon>Pteromalinae</taxon>
        <taxon>Trichomalopsis</taxon>
    </lineage>
</organism>
<dbReference type="AlphaFoldDB" id="A0A232F3X1"/>
<proteinExistence type="predicted"/>
<keyword evidence="4" id="KW-1015">Disulfide bond</keyword>
<comment type="subcellular location">
    <subcellularLocation>
        <location evidence="1">Secreted</location>
    </subcellularLocation>
</comment>
<evidence type="ECO:0000256" key="2">
    <source>
        <dbReference type="ARBA" id="ARBA00022525"/>
    </source>
</evidence>
<feature type="domain" description="Saposin A-type" evidence="7">
    <location>
        <begin position="42"/>
        <end position="81"/>
    </location>
</feature>
<dbReference type="InterPro" id="IPR003119">
    <property type="entry name" value="SAP_A"/>
</dbReference>
<name>A0A232F3X1_9HYME</name>
<gene>
    <name evidence="8" type="ORF">TSAR_000574</name>
</gene>
<dbReference type="PROSITE" id="PS51110">
    <property type="entry name" value="SAP_A"/>
    <property type="match status" value="1"/>
</dbReference>
<keyword evidence="2" id="KW-0964">Secreted</keyword>
<keyword evidence="3 6" id="KW-0732">Signal</keyword>
<keyword evidence="9" id="KW-1185">Reference proteome</keyword>
<evidence type="ECO:0000256" key="4">
    <source>
        <dbReference type="ARBA" id="ARBA00023157"/>
    </source>
</evidence>
<comment type="caution">
    <text evidence="8">The sequence shown here is derived from an EMBL/GenBank/DDBJ whole genome shotgun (WGS) entry which is preliminary data.</text>
</comment>
<dbReference type="Proteomes" id="UP000215335">
    <property type="component" value="Unassembled WGS sequence"/>
</dbReference>
<feature type="signal peptide" evidence="6">
    <location>
        <begin position="1"/>
        <end position="23"/>
    </location>
</feature>
<reference evidence="8 9" key="1">
    <citation type="journal article" date="2017" name="Curr. Biol.">
        <title>The Evolution of Venom by Co-option of Single-Copy Genes.</title>
        <authorList>
            <person name="Martinson E.O."/>
            <person name="Mrinalini"/>
            <person name="Kelkar Y.D."/>
            <person name="Chang C.H."/>
            <person name="Werren J.H."/>
        </authorList>
    </citation>
    <scope>NUCLEOTIDE SEQUENCE [LARGE SCALE GENOMIC DNA]</scope>
    <source>
        <strain evidence="8 9">Alberta</strain>
        <tissue evidence="8">Whole body</tissue>
    </source>
</reference>
<feature type="chain" id="PRO_5012353273" description="Saposin A-type domain-containing protein" evidence="6">
    <location>
        <begin position="24"/>
        <end position="81"/>
    </location>
</feature>
<evidence type="ECO:0000256" key="1">
    <source>
        <dbReference type="ARBA" id="ARBA00004613"/>
    </source>
</evidence>